<dbReference type="Gene3D" id="2.60.120.260">
    <property type="entry name" value="Galactose-binding domain-like"/>
    <property type="match status" value="1"/>
</dbReference>
<name>A0ABU1P0N7_9BACL</name>
<feature type="signal peptide" evidence="2">
    <location>
        <begin position="1"/>
        <end position="29"/>
    </location>
</feature>
<dbReference type="SUPFAM" id="SSF49785">
    <property type="entry name" value="Galactose-binding domain-like"/>
    <property type="match status" value="1"/>
</dbReference>
<reference evidence="4 5" key="1">
    <citation type="submission" date="2023-07" db="EMBL/GenBank/DDBJ databases">
        <title>Sorghum-associated microbial communities from plants grown in Nebraska, USA.</title>
        <authorList>
            <person name="Schachtman D."/>
        </authorList>
    </citation>
    <scope>NUCLEOTIDE SEQUENCE [LARGE SCALE GENOMIC DNA]</scope>
    <source>
        <strain evidence="4 5">CC258</strain>
    </source>
</reference>
<keyword evidence="5" id="KW-1185">Reference proteome</keyword>
<protein>
    <recommendedName>
        <fullName evidence="3">CBM-cenC domain-containing protein</fullName>
    </recommendedName>
</protein>
<dbReference type="InterPro" id="IPR003305">
    <property type="entry name" value="CenC_carb-bd"/>
</dbReference>
<evidence type="ECO:0000256" key="1">
    <source>
        <dbReference type="ARBA" id="ARBA00022801"/>
    </source>
</evidence>
<comment type="caution">
    <text evidence="4">The sequence shown here is derived from an EMBL/GenBank/DDBJ whole genome shotgun (WGS) entry which is preliminary data.</text>
</comment>
<sequence length="815" mass="86690">MKMKRKLLTLLLTGCMLLMMLLAAVPALAADMLATNFSFESGMTGWTYSTTASSGAFSSSTVQAHTGTKSVKMTDTSATDSYGLESNRIAATAGKTYMVYAWAYIETGKAYLYIRFYDASGNLLGTQIADKNTPTQEWTYMKVKLAAPANTATASAMLYTSTSNTGTVYWDDVYITQEFTNLGTTLTNATPQGATIGMESSNEVFYVTMQGSKSTPARIAAVDINSGSVLRTVNLGSVGETEGAWGATTSSDGYIYAATYPQAKVYKYTPGATTATDLGTALSGQTHIYNITAGLGGKIYGGTYPNAGFFRYYNGAYLQLGNMPFTTSETYVRSIAYDTVNNVSYVGLGPVAAIKRFDHTTGQTDNILPSTYASDDFVLGLNLEGSKLFARLGPSNKLVVLNVSNVNGVITTTVDAEISGVASQNQSPVYNGKVYFTINGILQAYDIASKTYSSLSADATVHPIRMGLVQLDDQANYPGTTLVGVGFRETGTRMFKYNIQTGTITYSDLNIPRIATSINAVGSGPDNKIYTSGYYSGGMGIYSPLRTDQNVYQGNIGQIESFASMGSTLYMGGYPKGRLYATTPSNGWSPTLLFDTSAYDQERPNVLATGGGKVFMGTTPVAGALGGALTIYDPATSNVIVKRNLVQDQSVISIAYKDGKVYAGTTVSGGQSATPTTSAAKLAIYDIATDTTTVKTLPVSKKALTALTVGPDGKIWGLLEGYLIIYNPTTGLFDYSALKFSGVDYSGNAYIWRDGTLLEGKFGDVLGTLDGQLFTIDASTKAVSILVPSGASALAEDELGNVYYRVGTNLYRYAY</sequence>
<dbReference type="Pfam" id="PF02018">
    <property type="entry name" value="CBM_4_9"/>
    <property type="match status" value="1"/>
</dbReference>
<organism evidence="4 5">
    <name type="scientific">Paenibacillus qinlingensis</name>
    <dbReference type="NCBI Taxonomy" id="1837343"/>
    <lineage>
        <taxon>Bacteria</taxon>
        <taxon>Bacillati</taxon>
        <taxon>Bacillota</taxon>
        <taxon>Bacilli</taxon>
        <taxon>Bacillales</taxon>
        <taxon>Paenibacillaceae</taxon>
        <taxon>Paenibacillus</taxon>
    </lineage>
</organism>
<feature type="domain" description="CBM-cenC" evidence="3">
    <location>
        <begin position="33"/>
        <end position="155"/>
    </location>
</feature>
<evidence type="ECO:0000313" key="5">
    <source>
        <dbReference type="Proteomes" id="UP001267290"/>
    </source>
</evidence>
<accession>A0ABU1P0N7</accession>
<evidence type="ECO:0000256" key="2">
    <source>
        <dbReference type="SAM" id="SignalP"/>
    </source>
</evidence>
<dbReference type="EMBL" id="JAVDSB010000009">
    <property type="protein sequence ID" value="MDR6553114.1"/>
    <property type="molecule type" value="Genomic_DNA"/>
</dbReference>
<dbReference type="RefSeq" id="WP_310500600.1">
    <property type="nucleotide sequence ID" value="NZ_JAVDSB010000009.1"/>
</dbReference>
<keyword evidence="1" id="KW-0378">Hydrolase</keyword>
<evidence type="ECO:0000259" key="3">
    <source>
        <dbReference type="Pfam" id="PF02018"/>
    </source>
</evidence>
<gene>
    <name evidence="4" type="ORF">J2736_004321</name>
</gene>
<proteinExistence type="predicted"/>
<dbReference type="Proteomes" id="UP001267290">
    <property type="component" value="Unassembled WGS sequence"/>
</dbReference>
<dbReference type="InterPro" id="IPR011047">
    <property type="entry name" value="Quinoprotein_ADH-like_sf"/>
</dbReference>
<dbReference type="SUPFAM" id="SSF50998">
    <property type="entry name" value="Quinoprotein alcohol dehydrogenase-like"/>
    <property type="match status" value="1"/>
</dbReference>
<keyword evidence="2" id="KW-0732">Signal</keyword>
<evidence type="ECO:0000313" key="4">
    <source>
        <dbReference type="EMBL" id="MDR6553114.1"/>
    </source>
</evidence>
<dbReference type="SUPFAM" id="SSF63829">
    <property type="entry name" value="Calcium-dependent phosphotriesterase"/>
    <property type="match status" value="1"/>
</dbReference>
<dbReference type="InterPro" id="IPR008979">
    <property type="entry name" value="Galactose-bd-like_sf"/>
</dbReference>
<feature type="chain" id="PRO_5047100582" description="CBM-cenC domain-containing protein" evidence="2">
    <location>
        <begin position="30"/>
        <end position="815"/>
    </location>
</feature>